<reference evidence="1 2" key="1">
    <citation type="journal article" date="2024" name="IMA Fungus">
        <title>IMA Genome - F19 : A genome assembly and annotation guide to empower mycologists, including annotated draft genome sequences of Ceratocystis pirilliformis, Diaporthe australafricana, Fusarium ophioides, Paecilomyces lecythidis, and Sporothrix stenoceras.</title>
        <authorList>
            <person name="Aylward J."/>
            <person name="Wilson A.M."/>
            <person name="Visagie C.M."/>
            <person name="Spraker J."/>
            <person name="Barnes I."/>
            <person name="Buitendag C."/>
            <person name="Ceriani C."/>
            <person name="Del Mar Angel L."/>
            <person name="du Plessis D."/>
            <person name="Fuchs T."/>
            <person name="Gasser K."/>
            <person name="Kramer D."/>
            <person name="Li W."/>
            <person name="Munsamy K."/>
            <person name="Piso A."/>
            <person name="Price J.L."/>
            <person name="Sonnekus B."/>
            <person name="Thomas C."/>
            <person name="van der Nest A."/>
            <person name="van Dijk A."/>
            <person name="van Heerden A."/>
            <person name="van Vuuren N."/>
            <person name="Yilmaz N."/>
            <person name="Duong T.A."/>
            <person name="van der Merwe N.A."/>
            <person name="Wingfield M.J."/>
            <person name="Wingfield B.D."/>
        </authorList>
    </citation>
    <scope>NUCLEOTIDE SEQUENCE [LARGE SCALE GENOMIC DNA]</scope>
    <source>
        <strain evidence="1 2">CMW 18167</strain>
    </source>
</reference>
<dbReference type="EC" id="4.1.3.38" evidence="1"/>
<dbReference type="Pfam" id="PF01063">
    <property type="entry name" value="Aminotran_4"/>
    <property type="match status" value="1"/>
</dbReference>
<accession>A0ABR3X6Z1</accession>
<evidence type="ECO:0000313" key="1">
    <source>
        <dbReference type="EMBL" id="KAL1871514.1"/>
    </source>
</evidence>
<keyword evidence="1" id="KW-0456">Lyase</keyword>
<dbReference type="GO" id="GO:0008696">
    <property type="term" value="F:4-amino-4-deoxychorismate lyase activity"/>
    <property type="evidence" value="ECO:0007669"/>
    <property type="project" value="UniProtKB-EC"/>
</dbReference>
<dbReference type="EMBL" id="JAVDPF010000027">
    <property type="protein sequence ID" value="KAL1871514.1"/>
    <property type="molecule type" value="Genomic_DNA"/>
</dbReference>
<dbReference type="Gene3D" id="3.20.10.10">
    <property type="entry name" value="D-amino Acid Aminotransferase, subunit A, domain 2"/>
    <property type="match status" value="1"/>
</dbReference>
<sequence>MASQPHSSIPPESFSIISTLRYDPQIPAVASKSHADIYPYPKDSPYYLLPFHRDRLLNAATHFNWAKAIEFLQLDTTQFSQLLDKSISDQSKPWRLRIAVDSQGNCTVDVNPAAPCSPRSLFIPSADIETEAATQLPPWKLYLDTQPTEPSAFTTHKTTVRDEYTSARERVGITSLLDPVEVLVFNPQEEVMEGSITTPYFRRRSHIVDTAGSGSGSGEDGFIWVTPPLSSGGNAGTTRRYALEKGFCVERLVKVDELVDGEECWLSNGVRGFIRAVVVLER</sequence>
<organism evidence="1 2">
    <name type="scientific">Paecilomyces lecythidis</name>
    <dbReference type="NCBI Taxonomy" id="3004212"/>
    <lineage>
        <taxon>Eukaryota</taxon>
        <taxon>Fungi</taxon>
        <taxon>Dikarya</taxon>
        <taxon>Ascomycota</taxon>
        <taxon>Pezizomycotina</taxon>
        <taxon>Eurotiomycetes</taxon>
        <taxon>Eurotiomycetidae</taxon>
        <taxon>Eurotiales</taxon>
        <taxon>Thermoascaceae</taxon>
        <taxon>Paecilomyces</taxon>
    </lineage>
</organism>
<dbReference type="SUPFAM" id="SSF56752">
    <property type="entry name" value="D-aminoacid aminotransferase-like PLP-dependent enzymes"/>
    <property type="match status" value="1"/>
</dbReference>
<keyword evidence="2" id="KW-1185">Reference proteome</keyword>
<proteinExistence type="predicted"/>
<gene>
    <name evidence="1" type="primary">ABZ2</name>
    <name evidence="1" type="ORF">Plec18167_007074</name>
</gene>
<comment type="caution">
    <text evidence="1">The sequence shown here is derived from an EMBL/GenBank/DDBJ whole genome shotgun (WGS) entry which is preliminary data.</text>
</comment>
<dbReference type="Gene3D" id="3.30.470.10">
    <property type="match status" value="1"/>
</dbReference>
<name>A0ABR3X6Z1_9EURO</name>
<dbReference type="InterPro" id="IPR036038">
    <property type="entry name" value="Aminotransferase-like"/>
</dbReference>
<dbReference type="InterPro" id="IPR001544">
    <property type="entry name" value="Aminotrans_IV"/>
</dbReference>
<dbReference type="InterPro" id="IPR043132">
    <property type="entry name" value="BCAT-like_C"/>
</dbReference>
<dbReference type="Proteomes" id="UP001583193">
    <property type="component" value="Unassembled WGS sequence"/>
</dbReference>
<evidence type="ECO:0000313" key="2">
    <source>
        <dbReference type="Proteomes" id="UP001583193"/>
    </source>
</evidence>
<protein>
    <submittedName>
        <fullName evidence="1">Secondary metabolism biosynthetic enzyme</fullName>
        <ecNumber evidence="1">4.1.3.38</ecNumber>
    </submittedName>
</protein>
<dbReference type="InterPro" id="IPR043131">
    <property type="entry name" value="BCAT-like_N"/>
</dbReference>